<feature type="repeat" description="ANK" evidence="1">
    <location>
        <begin position="646"/>
        <end position="670"/>
    </location>
</feature>
<keyword evidence="4" id="KW-1185">Reference proteome</keyword>
<feature type="repeat" description="ANK" evidence="1">
    <location>
        <begin position="673"/>
        <end position="699"/>
    </location>
</feature>
<gene>
    <name evidence="3" type="ORF">B0H65DRAFT_498816</name>
</gene>
<feature type="non-terminal residue" evidence="3">
    <location>
        <position position="699"/>
    </location>
</feature>
<proteinExistence type="predicted"/>
<dbReference type="PROSITE" id="PS50297">
    <property type="entry name" value="ANK_REP_REGION"/>
    <property type="match status" value="3"/>
</dbReference>
<keyword evidence="1" id="KW-0040">ANK repeat</keyword>
<feature type="repeat" description="ANK" evidence="1">
    <location>
        <begin position="612"/>
        <end position="636"/>
    </location>
</feature>
<dbReference type="PANTHER" id="PTHR24148">
    <property type="entry name" value="ANKYRIN REPEAT DOMAIN-CONTAINING PROTEIN 39 HOMOLOG-RELATED"/>
    <property type="match status" value="1"/>
</dbReference>
<dbReference type="InterPro" id="IPR052895">
    <property type="entry name" value="HetReg/Transcr_Mod"/>
</dbReference>
<sequence>MSRGHIRLLQLLPHENENAAIHCRLFSTALDSKCDGAGRYTKGTRPYEALSYVWGSEDKPCSIFINGCNLAVGKNLHAALLHLRDHSIERTIWIDAICINQEDEEEKGHQVQSMAKIYAKASRVIIWLGEEAAGSDQALEEIRITAELSTRRLDNKAGILTLLERPWFQRIWVLQEVAAARHILIKCGSAEVDGSAFCLGLDALNLSNELPADLRARILSVTYLIRGAIFRSKYATSQSDNFSLDIRPLGELIEMYHTRGATDRRDKVYALLGMSSDNPTAAGLFADYDISWKQLFNKLIHFFLSELVSVAGLSDDKENAVIEGKGCILGEVSSVKRNAIWEDRQDVAITWSNAPSDICVKEAWGFCWTLPTTVKSVQKGDVVCLLQGASRPTILRPYNDHWAVIMIAVSPAGDPQATTEDIKWSELLQSITVFPHNFLLIWDWDMDPNKQQDKNNHDYFASIPEHSKTGLEGCLNAATRIRNVRLVLQEVKQYGVAVKNLREETAVLERALKSMRNLKKTCPGPEDLEKEDAKETMVNQLIEDKGQWTLLCLAAENAHETVVKLLLDSGKVNLQREELRTALWLVAQKDYKAIVKMLLDTGKVDAGAKDENRQIALHMAAENGHEAVVKLLLDTGKVDAGAKDRGKRTALHKAAENGHEAVVKLLLDTGKVDAETALHKAAENGHEAVVKLLLDTGKV</sequence>
<dbReference type="EMBL" id="JAUEPP010000006">
    <property type="protein sequence ID" value="KAK3340808.1"/>
    <property type="molecule type" value="Genomic_DNA"/>
</dbReference>
<protein>
    <submittedName>
        <fullName evidence="3">Heterokaryon incompatibility protein-domain-containing protein</fullName>
    </submittedName>
</protein>
<evidence type="ECO:0000313" key="3">
    <source>
        <dbReference type="EMBL" id="KAK3340808.1"/>
    </source>
</evidence>
<dbReference type="RefSeq" id="XP_062679750.1">
    <property type="nucleotide sequence ID" value="XM_062827818.1"/>
</dbReference>
<dbReference type="AlphaFoldDB" id="A0AAE0JB85"/>
<dbReference type="PROSITE" id="PS50088">
    <property type="entry name" value="ANK_REPEAT"/>
    <property type="match status" value="3"/>
</dbReference>
<dbReference type="PANTHER" id="PTHR24148:SF78">
    <property type="entry name" value="HETEROKARYON INCOMPATIBILITY DOMAIN-CONTAINING PROTEIN"/>
    <property type="match status" value="1"/>
</dbReference>
<feature type="domain" description="Heterokaryon incompatibility" evidence="2">
    <location>
        <begin position="47"/>
        <end position="176"/>
    </location>
</feature>
<evidence type="ECO:0000313" key="4">
    <source>
        <dbReference type="Proteomes" id="UP001278500"/>
    </source>
</evidence>
<dbReference type="Proteomes" id="UP001278500">
    <property type="component" value="Unassembled WGS sequence"/>
</dbReference>
<comment type="caution">
    <text evidence="3">The sequence shown here is derived from an EMBL/GenBank/DDBJ whole genome shotgun (WGS) entry which is preliminary data.</text>
</comment>
<accession>A0AAE0JB85</accession>
<dbReference type="GeneID" id="87864972"/>
<reference evidence="3" key="1">
    <citation type="journal article" date="2023" name="Mol. Phylogenet. Evol.">
        <title>Genome-scale phylogeny and comparative genomics of the fungal order Sordariales.</title>
        <authorList>
            <person name="Hensen N."/>
            <person name="Bonometti L."/>
            <person name="Westerberg I."/>
            <person name="Brannstrom I.O."/>
            <person name="Guillou S."/>
            <person name="Cros-Aarteil S."/>
            <person name="Calhoun S."/>
            <person name="Haridas S."/>
            <person name="Kuo A."/>
            <person name="Mondo S."/>
            <person name="Pangilinan J."/>
            <person name="Riley R."/>
            <person name="LaButti K."/>
            <person name="Andreopoulos B."/>
            <person name="Lipzen A."/>
            <person name="Chen C."/>
            <person name="Yan M."/>
            <person name="Daum C."/>
            <person name="Ng V."/>
            <person name="Clum A."/>
            <person name="Steindorff A."/>
            <person name="Ohm R.A."/>
            <person name="Martin F."/>
            <person name="Silar P."/>
            <person name="Natvig D.O."/>
            <person name="Lalanne C."/>
            <person name="Gautier V."/>
            <person name="Ament-Velasquez S.L."/>
            <person name="Kruys A."/>
            <person name="Hutchinson M.I."/>
            <person name="Powell A.J."/>
            <person name="Barry K."/>
            <person name="Miller A.N."/>
            <person name="Grigoriev I.V."/>
            <person name="Debuchy R."/>
            <person name="Gladieux P."/>
            <person name="Hiltunen Thoren M."/>
            <person name="Johannesson H."/>
        </authorList>
    </citation>
    <scope>NUCLEOTIDE SEQUENCE</scope>
    <source>
        <strain evidence="3">CBS 560.94</strain>
    </source>
</reference>
<dbReference type="Pfam" id="PF06985">
    <property type="entry name" value="HET"/>
    <property type="match status" value="1"/>
</dbReference>
<dbReference type="SMART" id="SM00248">
    <property type="entry name" value="ANK"/>
    <property type="match status" value="5"/>
</dbReference>
<evidence type="ECO:0000256" key="1">
    <source>
        <dbReference type="PROSITE-ProRule" id="PRU00023"/>
    </source>
</evidence>
<organism evidence="3 4">
    <name type="scientific">Neurospora tetraspora</name>
    <dbReference type="NCBI Taxonomy" id="94610"/>
    <lineage>
        <taxon>Eukaryota</taxon>
        <taxon>Fungi</taxon>
        <taxon>Dikarya</taxon>
        <taxon>Ascomycota</taxon>
        <taxon>Pezizomycotina</taxon>
        <taxon>Sordariomycetes</taxon>
        <taxon>Sordariomycetidae</taxon>
        <taxon>Sordariales</taxon>
        <taxon>Sordariaceae</taxon>
        <taxon>Neurospora</taxon>
    </lineage>
</organism>
<reference evidence="3" key="2">
    <citation type="submission" date="2023-06" db="EMBL/GenBank/DDBJ databases">
        <authorList>
            <consortium name="Lawrence Berkeley National Laboratory"/>
            <person name="Haridas S."/>
            <person name="Hensen N."/>
            <person name="Bonometti L."/>
            <person name="Westerberg I."/>
            <person name="Brannstrom I.O."/>
            <person name="Guillou S."/>
            <person name="Cros-Aarteil S."/>
            <person name="Calhoun S."/>
            <person name="Kuo A."/>
            <person name="Mondo S."/>
            <person name="Pangilinan J."/>
            <person name="Riley R."/>
            <person name="Labutti K."/>
            <person name="Andreopoulos B."/>
            <person name="Lipzen A."/>
            <person name="Chen C."/>
            <person name="Yanf M."/>
            <person name="Daum C."/>
            <person name="Ng V."/>
            <person name="Clum A."/>
            <person name="Steindorff A."/>
            <person name="Ohm R."/>
            <person name="Martin F."/>
            <person name="Silar P."/>
            <person name="Natvig D."/>
            <person name="Lalanne C."/>
            <person name="Gautier V."/>
            <person name="Ament-Velasquez S.L."/>
            <person name="Kruys A."/>
            <person name="Hutchinson M.I."/>
            <person name="Powell A.J."/>
            <person name="Barry K."/>
            <person name="Miller A.N."/>
            <person name="Grigoriev I.V."/>
            <person name="Debuchy R."/>
            <person name="Gladieux P."/>
            <person name="Thoren M.H."/>
            <person name="Johannesson H."/>
        </authorList>
    </citation>
    <scope>NUCLEOTIDE SEQUENCE</scope>
    <source>
        <strain evidence="3">CBS 560.94</strain>
    </source>
</reference>
<evidence type="ECO:0000259" key="2">
    <source>
        <dbReference type="Pfam" id="PF06985"/>
    </source>
</evidence>
<dbReference type="InterPro" id="IPR010730">
    <property type="entry name" value="HET"/>
</dbReference>
<dbReference type="Gene3D" id="1.25.40.20">
    <property type="entry name" value="Ankyrin repeat-containing domain"/>
    <property type="match status" value="2"/>
</dbReference>
<dbReference type="InterPro" id="IPR036770">
    <property type="entry name" value="Ankyrin_rpt-contain_sf"/>
</dbReference>
<dbReference type="SUPFAM" id="SSF48403">
    <property type="entry name" value="Ankyrin repeat"/>
    <property type="match status" value="1"/>
</dbReference>
<dbReference type="InterPro" id="IPR002110">
    <property type="entry name" value="Ankyrin_rpt"/>
</dbReference>
<name>A0AAE0JB85_9PEZI</name>
<dbReference type="Pfam" id="PF12796">
    <property type="entry name" value="Ank_2"/>
    <property type="match status" value="2"/>
</dbReference>